<evidence type="ECO:0000256" key="1">
    <source>
        <dbReference type="ARBA" id="ARBA00022490"/>
    </source>
</evidence>
<keyword evidence="6 9" id="KW-0460">Magnesium</keyword>
<feature type="binding site" evidence="9">
    <location>
        <position position="73"/>
    </location>
    <ligand>
        <name>substrate</name>
    </ligand>
</feature>
<feature type="binding site" evidence="9">
    <location>
        <position position="41"/>
    </location>
    <ligand>
        <name>substrate</name>
    </ligand>
</feature>
<keyword evidence="4 9" id="KW-0547">Nucleotide-binding</keyword>
<accession>A0ABY8MME5</accession>
<evidence type="ECO:0000313" key="11">
    <source>
        <dbReference type="EMBL" id="WGK70358.1"/>
    </source>
</evidence>
<feature type="binding site" evidence="9">
    <location>
        <begin position="9"/>
        <end position="10"/>
    </location>
    <ligand>
        <name>ATP</name>
        <dbReference type="ChEBI" id="CHEBI:30616"/>
    </ligand>
</feature>
<dbReference type="InterPro" id="IPR014729">
    <property type="entry name" value="Rossmann-like_a/b/a_fold"/>
</dbReference>
<dbReference type="RefSeq" id="WP_326928569.1">
    <property type="nucleotide sequence ID" value="NZ_CP123443.1"/>
</dbReference>
<proteinExistence type="inferred from homology"/>
<feature type="binding site" evidence="9">
    <location>
        <position position="98"/>
    </location>
    <ligand>
        <name>ATP</name>
        <dbReference type="ChEBI" id="CHEBI:30616"/>
    </ligand>
</feature>
<feature type="binding site" evidence="9">
    <location>
        <begin position="88"/>
        <end position="90"/>
    </location>
    <ligand>
        <name>ATP</name>
        <dbReference type="ChEBI" id="CHEBI:30616"/>
    </ligand>
</feature>
<dbReference type="Pfam" id="PF01467">
    <property type="entry name" value="CTP_transf_like"/>
    <property type="match status" value="1"/>
</dbReference>
<feature type="domain" description="Cytidyltransferase-like" evidence="10">
    <location>
        <begin position="6"/>
        <end position="133"/>
    </location>
</feature>
<evidence type="ECO:0000259" key="10">
    <source>
        <dbReference type="Pfam" id="PF01467"/>
    </source>
</evidence>
<dbReference type="PANTHER" id="PTHR21342:SF1">
    <property type="entry name" value="PHOSPHOPANTETHEINE ADENYLYLTRANSFERASE"/>
    <property type="match status" value="1"/>
</dbReference>
<keyword evidence="1 9" id="KW-0963">Cytoplasm</keyword>
<dbReference type="HAMAP" id="MF_00151">
    <property type="entry name" value="PPAT_bact"/>
    <property type="match status" value="1"/>
</dbReference>
<sequence length="162" mass="18274">MTRVVIPGSFDPPTNGHLHLIERASNLFPEVCVLISVNGSKESLFSQEERADLLRSITKVFGNVTVDVWDGLVGVYAKEKGHHALLRGLRSEADFAYELDIANINHSLSHSLETLFLPTRQDKSVIRSSYVKELWSMGTVVDEFVPEIVARRLRDKLTTRQK</sequence>
<dbReference type="Gene3D" id="3.40.50.620">
    <property type="entry name" value="HUPs"/>
    <property type="match status" value="1"/>
</dbReference>
<reference evidence="11 12" key="1">
    <citation type="submission" date="2023-04" db="EMBL/GenBank/DDBJ databases">
        <title>Spirochaete genome identified in red abalone sample constitutes a novel genus.</title>
        <authorList>
            <person name="Sharma S.P."/>
            <person name="Purcell C.M."/>
            <person name="Hyde J.R."/>
            <person name="Severin A.J."/>
        </authorList>
    </citation>
    <scope>NUCLEOTIDE SEQUENCE [LARGE SCALE GENOMIC DNA]</scope>
    <source>
        <strain evidence="11 12">SP-2023</strain>
    </source>
</reference>
<dbReference type="Proteomes" id="UP001228690">
    <property type="component" value="Chromosome"/>
</dbReference>
<evidence type="ECO:0000256" key="2">
    <source>
        <dbReference type="ARBA" id="ARBA00022679"/>
    </source>
</evidence>
<dbReference type="EMBL" id="CP123443">
    <property type="protein sequence ID" value="WGK70358.1"/>
    <property type="molecule type" value="Genomic_DNA"/>
</dbReference>
<feature type="binding site" evidence="9">
    <location>
        <position position="87"/>
    </location>
    <ligand>
        <name>substrate</name>
    </ligand>
</feature>
<comment type="subunit">
    <text evidence="9">Homohexamer.</text>
</comment>
<dbReference type="PANTHER" id="PTHR21342">
    <property type="entry name" value="PHOSPHOPANTETHEINE ADENYLYLTRANSFERASE"/>
    <property type="match status" value="1"/>
</dbReference>
<comment type="catalytic activity">
    <reaction evidence="8 9">
        <text>(R)-4'-phosphopantetheine + ATP + H(+) = 3'-dephospho-CoA + diphosphate</text>
        <dbReference type="Rhea" id="RHEA:19801"/>
        <dbReference type="ChEBI" id="CHEBI:15378"/>
        <dbReference type="ChEBI" id="CHEBI:30616"/>
        <dbReference type="ChEBI" id="CHEBI:33019"/>
        <dbReference type="ChEBI" id="CHEBI:57328"/>
        <dbReference type="ChEBI" id="CHEBI:61723"/>
        <dbReference type="EC" id="2.7.7.3"/>
    </reaction>
</comment>
<comment type="function">
    <text evidence="9">Reversibly transfers an adenylyl group from ATP to 4'-phosphopantetheine, yielding dephospho-CoA (dPCoA) and pyrophosphate.</text>
</comment>
<evidence type="ECO:0000256" key="9">
    <source>
        <dbReference type="HAMAP-Rule" id="MF_00151"/>
    </source>
</evidence>
<keyword evidence="12" id="KW-1185">Reference proteome</keyword>
<evidence type="ECO:0000256" key="3">
    <source>
        <dbReference type="ARBA" id="ARBA00022695"/>
    </source>
</evidence>
<gene>
    <name evidence="9 11" type="primary">coaD</name>
    <name evidence="11" type="ORF">P0082_05715</name>
</gene>
<feature type="binding site" evidence="9">
    <location>
        <position position="17"/>
    </location>
    <ligand>
        <name>ATP</name>
        <dbReference type="ChEBI" id="CHEBI:30616"/>
    </ligand>
</feature>
<feature type="binding site" evidence="9">
    <location>
        <begin position="123"/>
        <end position="129"/>
    </location>
    <ligand>
        <name>ATP</name>
        <dbReference type="ChEBI" id="CHEBI:30616"/>
    </ligand>
</feature>
<keyword evidence="2 9" id="KW-0808">Transferase</keyword>
<dbReference type="GO" id="GO:0004595">
    <property type="term" value="F:pantetheine-phosphate adenylyltransferase activity"/>
    <property type="evidence" value="ECO:0007669"/>
    <property type="project" value="UniProtKB-EC"/>
</dbReference>
<comment type="pathway">
    <text evidence="9">Cofactor biosynthesis; coenzyme A biosynthesis; CoA from (R)-pantothenate: step 4/5.</text>
</comment>
<name>A0ABY8MME5_9SPIO</name>
<dbReference type="InterPro" id="IPR004821">
    <property type="entry name" value="Cyt_trans-like"/>
</dbReference>
<comment type="cofactor">
    <cofactor evidence="9">
        <name>Mg(2+)</name>
        <dbReference type="ChEBI" id="CHEBI:18420"/>
    </cofactor>
</comment>
<evidence type="ECO:0000256" key="4">
    <source>
        <dbReference type="ARBA" id="ARBA00022741"/>
    </source>
</evidence>
<dbReference type="NCBIfam" id="TIGR01510">
    <property type="entry name" value="coaD_prev_kdtB"/>
    <property type="match status" value="1"/>
</dbReference>
<dbReference type="PRINTS" id="PR01020">
    <property type="entry name" value="LPSBIOSNTHSS"/>
</dbReference>
<keyword evidence="5 9" id="KW-0067">ATP-binding</keyword>
<comment type="similarity">
    <text evidence="9">Belongs to the bacterial CoaD family.</text>
</comment>
<dbReference type="SUPFAM" id="SSF52374">
    <property type="entry name" value="Nucleotidylyl transferase"/>
    <property type="match status" value="1"/>
</dbReference>
<keyword evidence="7 9" id="KW-0173">Coenzyme A biosynthesis</keyword>
<organism evidence="11 12">
    <name type="scientific">Candidatus Haliotispira prima</name>
    <dbReference type="NCBI Taxonomy" id="3034016"/>
    <lineage>
        <taxon>Bacteria</taxon>
        <taxon>Pseudomonadati</taxon>
        <taxon>Spirochaetota</taxon>
        <taxon>Spirochaetia</taxon>
        <taxon>Spirochaetales</taxon>
        <taxon>Spirochaetaceae</taxon>
        <taxon>Candidatus Haliotispira</taxon>
    </lineage>
</organism>
<feature type="binding site" evidence="9">
    <location>
        <position position="9"/>
    </location>
    <ligand>
        <name>substrate</name>
    </ligand>
</feature>
<dbReference type="InterPro" id="IPR001980">
    <property type="entry name" value="PPAT"/>
</dbReference>
<evidence type="ECO:0000256" key="7">
    <source>
        <dbReference type="ARBA" id="ARBA00022993"/>
    </source>
</evidence>
<dbReference type="NCBIfam" id="TIGR00125">
    <property type="entry name" value="cyt_tran_rel"/>
    <property type="match status" value="1"/>
</dbReference>
<evidence type="ECO:0000256" key="5">
    <source>
        <dbReference type="ARBA" id="ARBA00022840"/>
    </source>
</evidence>
<comment type="subcellular location">
    <subcellularLocation>
        <location evidence="9">Cytoplasm</location>
    </subcellularLocation>
</comment>
<protein>
    <recommendedName>
        <fullName evidence="9">Phosphopantetheine adenylyltransferase</fullName>
        <ecNumber evidence="9">2.7.7.3</ecNumber>
    </recommendedName>
    <alternativeName>
        <fullName evidence="9">Dephospho-CoA pyrophosphorylase</fullName>
    </alternativeName>
    <alternativeName>
        <fullName evidence="9">Pantetheine-phosphate adenylyltransferase</fullName>
        <shortName evidence="9">PPAT</shortName>
    </alternativeName>
</protein>
<evidence type="ECO:0000256" key="6">
    <source>
        <dbReference type="ARBA" id="ARBA00022842"/>
    </source>
</evidence>
<evidence type="ECO:0000313" key="12">
    <source>
        <dbReference type="Proteomes" id="UP001228690"/>
    </source>
</evidence>
<feature type="site" description="Transition state stabilizer" evidence="9">
    <location>
        <position position="17"/>
    </location>
</feature>
<dbReference type="EC" id="2.7.7.3" evidence="9"/>
<evidence type="ECO:0000256" key="8">
    <source>
        <dbReference type="ARBA" id="ARBA00029346"/>
    </source>
</evidence>
<keyword evidence="3 9" id="KW-0548">Nucleotidyltransferase</keyword>